<dbReference type="Proteomes" id="UP000284598">
    <property type="component" value="Unassembled WGS sequence"/>
</dbReference>
<keyword evidence="1" id="KW-0472">Membrane</keyword>
<name>A0A413SWI3_9FIRM</name>
<evidence type="ECO:0000256" key="1">
    <source>
        <dbReference type="SAM" id="Phobius"/>
    </source>
</evidence>
<proteinExistence type="predicted"/>
<comment type="caution">
    <text evidence="3">The sequence shown here is derived from an EMBL/GenBank/DDBJ whole genome shotgun (WGS) entry which is preliminary data.</text>
</comment>
<reference evidence="4 5" key="1">
    <citation type="submission" date="2018-08" db="EMBL/GenBank/DDBJ databases">
        <title>A genome reference for cultivated species of the human gut microbiota.</title>
        <authorList>
            <person name="Zou Y."/>
            <person name="Xue W."/>
            <person name="Luo G."/>
        </authorList>
    </citation>
    <scope>NUCLEOTIDE SEQUENCE [LARGE SCALE GENOMIC DNA]</scope>
    <source>
        <strain evidence="3 5">AM42-30</strain>
        <strain evidence="2 4">AM43-2</strain>
    </source>
</reference>
<dbReference type="Proteomes" id="UP000285740">
    <property type="component" value="Unassembled WGS sequence"/>
</dbReference>
<evidence type="ECO:0000313" key="5">
    <source>
        <dbReference type="Proteomes" id="UP000285740"/>
    </source>
</evidence>
<protein>
    <submittedName>
        <fullName evidence="3">Uncharacterized protein</fullName>
    </submittedName>
</protein>
<keyword evidence="1" id="KW-0812">Transmembrane</keyword>
<sequence length="75" mass="8366">MAKEWYKISMKKKNEDFISKYILIGTAIGPSIGVMFSSIFFENNSGVGMLYGTAIGILVGLVIGLIKYKKMRPKE</sequence>
<evidence type="ECO:0000313" key="4">
    <source>
        <dbReference type="Proteomes" id="UP000284598"/>
    </source>
</evidence>
<feature type="transmembrane region" description="Helical" evidence="1">
    <location>
        <begin position="47"/>
        <end position="66"/>
    </location>
</feature>
<keyword evidence="1" id="KW-1133">Transmembrane helix</keyword>
<evidence type="ECO:0000313" key="3">
    <source>
        <dbReference type="EMBL" id="RHA73605.1"/>
    </source>
</evidence>
<dbReference type="AlphaFoldDB" id="A0A413SWI3"/>
<evidence type="ECO:0000313" key="2">
    <source>
        <dbReference type="EMBL" id="RHA56225.1"/>
    </source>
</evidence>
<accession>A0A413SWI3</accession>
<organism evidence="3 5">
    <name type="scientific">Eubacterium ventriosum</name>
    <dbReference type="NCBI Taxonomy" id="39496"/>
    <lineage>
        <taxon>Bacteria</taxon>
        <taxon>Bacillati</taxon>
        <taxon>Bacillota</taxon>
        <taxon>Clostridia</taxon>
        <taxon>Eubacteriales</taxon>
        <taxon>Eubacteriaceae</taxon>
        <taxon>Eubacterium</taxon>
    </lineage>
</organism>
<dbReference type="EMBL" id="QSFV01000097">
    <property type="protein sequence ID" value="RHA73605.1"/>
    <property type="molecule type" value="Genomic_DNA"/>
</dbReference>
<dbReference type="EMBL" id="QSFO01000003">
    <property type="protein sequence ID" value="RHA56225.1"/>
    <property type="molecule type" value="Genomic_DNA"/>
</dbReference>
<gene>
    <name evidence="3" type="ORF">DW918_12810</name>
    <name evidence="2" type="ORF">DW929_03835</name>
</gene>
<feature type="transmembrane region" description="Helical" evidence="1">
    <location>
        <begin position="21"/>
        <end position="41"/>
    </location>
</feature>